<feature type="non-terminal residue" evidence="1">
    <location>
        <position position="1"/>
    </location>
</feature>
<comment type="caution">
    <text evidence="1">The sequence shown here is derived from an EMBL/GenBank/DDBJ whole genome shotgun (WGS) entry which is preliminary data.</text>
</comment>
<reference evidence="1 2" key="1">
    <citation type="journal article" date="2023" name="Sci. Data">
        <title>Genome assembly of the Korean intertidal mud-creeper Batillaria attramentaria.</title>
        <authorList>
            <person name="Patra A.K."/>
            <person name="Ho P.T."/>
            <person name="Jun S."/>
            <person name="Lee S.J."/>
            <person name="Kim Y."/>
            <person name="Won Y.J."/>
        </authorList>
    </citation>
    <scope>NUCLEOTIDE SEQUENCE [LARGE SCALE GENOMIC DNA]</scope>
    <source>
        <strain evidence="1">Wonlab-2016</strain>
    </source>
</reference>
<evidence type="ECO:0000313" key="2">
    <source>
        <dbReference type="Proteomes" id="UP001519460"/>
    </source>
</evidence>
<dbReference type="EMBL" id="JACVVK020000201">
    <property type="protein sequence ID" value="KAK7484946.1"/>
    <property type="molecule type" value="Genomic_DNA"/>
</dbReference>
<name>A0ABD0KCP5_9CAEN</name>
<gene>
    <name evidence="1" type="ORF">BaRGS_00023724</name>
</gene>
<feature type="non-terminal residue" evidence="1">
    <location>
        <position position="107"/>
    </location>
</feature>
<organism evidence="1 2">
    <name type="scientific">Batillaria attramentaria</name>
    <dbReference type="NCBI Taxonomy" id="370345"/>
    <lineage>
        <taxon>Eukaryota</taxon>
        <taxon>Metazoa</taxon>
        <taxon>Spiralia</taxon>
        <taxon>Lophotrochozoa</taxon>
        <taxon>Mollusca</taxon>
        <taxon>Gastropoda</taxon>
        <taxon>Caenogastropoda</taxon>
        <taxon>Sorbeoconcha</taxon>
        <taxon>Cerithioidea</taxon>
        <taxon>Batillariidae</taxon>
        <taxon>Batillaria</taxon>
    </lineage>
</organism>
<evidence type="ECO:0000313" key="1">
    <source>
        <dbReference type="EMBL" id="KAK7484946.1"/>
    </source>
</evidence>
<dbReference type="AlphaFoldDB" id="A0ABD0KCP5"/>
<accession>A0ABD0KCP5</accession>
<dbReference type="Proteomes" id="UP001519460">
    <property type="component" value="Unassembled WGS sequence"/>
</dbReference>
<protein>
    <submittedName>
        <fullName evidence="1">Uncharacterized protein</fullName>
    </submittedName>
</protein>
<keyword evidence="2" id="KW-1185">Reference proteome</keyword>
<proteinExistence type="predicted"/>
<sequence length="107" mass="11530">AAIFHLIALTGAELRETKNTDGEQFANIKIIEHLICVMKPANHGSSSGMTSGSFNRPPDNAPHGVSLSGNYYDVVGEREIAFPSQASCSCTNRSTLFEAPKSLTKLY</sequence>